<evidence type="ECO:0000256" key="5">
    <source>
        <dbReference type="ARBA" id="ARBA00023014"/>
    </source>
</evidence>
<keyword evidence="4 6" id="KW-0408">Iron</keyword>
<dbReference type="InterPro" id="IPR058240">
    <property type="entry name" value="rSAM_sf"/>
</dbReference>
<comment type="similarity">
    <text evidence="6">Belongs to the UPF0313 family.</text>
</comment>
<dbReference type="Proteomes" id="UP000252733">
    <property type="component" value="Unassembled WGS sequence"/>
</dbReference>
<dbReference type="NCBIfam" id="TIGR03904">
    <property type="entry name" value="SAM_YgiQ"/>
    <property type="match status" value="1"/>
</dbReference>
<keyword evidence="3 6" id="KW-0479">Metal-binding</keyword>
<dbReference type="InterPro" id="IPR006638">
    <property type="entry name" value="Elp3/MiaA/NifB-like_rSAM"/>
</dbReference>
<dbReference type="Pfam" id="PF08497">
    <property type="entry name" value="Radical_SAM_N"/>
    <property type="match status" value="1"/>
</dbReference>
<dbReference type="Pfam" id="PF11842">
    <property type="entry name" value="DUF3362"/>
    <property type="match status" value="1"/>
</dbReference>
<feature type="compositionally biased region" description="Basic residues" evidence="7">
    <location>
        <begin position="623"/>
        <end position="634"/>
    </location>
</feature>
<proteinExistence type="inferred from homology"/>
<feature type="binding site" evidence="6">
    <location>
        <position position="323"/>
    </location>
    <ligand>
        <name>[4Fe-4S] cluster</name>
        <dbReference type="ChEBI" id="CHEBI:49883"/>
        <note>4Fe-4S-S-AdoMet</note>
    </ligand>
</feature>
<dbReference type="Gene3D" id="3.80.30.20">
    <property type="entry name" value="tm_1862 like domain"/>
    <property type="match status" value="1"/>
</dbReference>
<dbReference type="SMART" id="SM00729">
    <property type="entry name" value="Elp3"/>
    <property type="match status" value="1"/>
</dbReference>
<evidence type="ECO:0000256" key="4">
    <source>
        <dbReference type="ARBA" id="ARBA00023004"/>
    </source>
</evidence>
<evidence type="ECO:0000256" key="7">
    <source>
        <dbReference type="SAM" id="MobiDB-lite"/>
    </source>
</evidence>
<dbReference type="InterPro" id="IPR023404">
    <property type="entry name" value="rSAM_horseshoe"/>
</dbReference>
<dbReference type="SFLD" id="SFLDG01069">
    <property type="entry name" value="UPF0313"/>
    <property type="match status" value="1"/>
</dbReference>
<dbReference type="InterPro" id="IPR024560">
    <property type="entry name" value="UPF0313_C"/>
</dbReference>
<dbReference type="InterPro" id="IPR022946">
    <property type="entry name" value="UPF0313"/>
</dbReference>
<dbReference type="GO" id="GO:0051539">
    <property type="term" value="F:4 iron, 4 sulfur cluster binding"/>
    <property type="evidence" value="ECO:0007669"/>
    <property type="project" value="UniProtKB-KW"/>
</dbReference>
<feature type="domain" description="Radical SAM core" evidence="8">
    <location>
        <begin position="305"/>
        <end position="585"/>
    </location>
</feature>
<comment type="cofactor">
    <cofactor evidence="6">
        <name>[4Fe-4S] cluster</name>
        <dbReference type="ChEBI" id="CHEBI:49883"/>
    </cofactor>
    <text evidence="6">Binds 1 [4Fe-4S] cluster. The cluster is coordinated with 3 cysteines and an exchangeable S-adenosyl-L-methionine.</text>
</comment>
<dbReference type="InterPro" id="IPR020612">
    <property type="entry name" value="Methylthiotransferase_CS"/>
</dbReference>
<evidence type="ECO:0000259" key="8">
    <source>
        <dbReference type="PROSITE" id="PS51918"/>
    </source>
</evidence>
<evidence type="ECO:0000256" key="3">
    <source>
        <dbReference type="ARBA" id="ARBA00022723"/>
    </source>
</evidence>
<name>A0A368VC76_9BACT</name>
<dbReference type="GO" id="GO:0003824">
    <property type="term" value="F:catalytic activity"/>
    <property type="evidence" value="ECO:0007669"/>
    <property type="project" value="InterPro"/>
</dbReference>
<evidence type="ECO:0000256" key="2">
    <source>
        <dbReference type="ARBA" id="ARBA00022691"/>
    </source>
</evidence>
<protein>
    <submittedName>
        <fullName evidence="9">Putative radical SAM protein YgiQ</fullName>
    </submittedName>
</protein>
<keyword evidence="1 6" id="KW-0004">4Fe-4S</keyword>
<feature type="binding site" evidence="6">
    <location>
        <position position="319"/>
    </location>
    <ligand>
        <name>[4Fe-4S] cluster</name>
        <dbReference type="ChEBI" id="CHEBI:49883"/>
        <note>4Fe-4S-S-AdoMet</note>
    </ligand>
</feature>
<dbReference type="HAMAP" id="MF_01251">
    <property type="entry name" value="UPF0313"/>
    <property type="match status" value="1"/>
</dbReference>
<dbReference type="SFLD" id="SFLDS00029">
    <property type="entry name" value="Radical_SAM"/>
    <property type="match status" value="1"/>
</dbReference>
<dbReference type="AlphaFoldDB" id="A0A368VC76"/>
<evidence type="ECO:0000256" key="1">
    <source>
        <dbReference type="ARBA" id="ARBA00022485"/>
    </source>
</evidence>
<keyword evidence="2 6" id="KW-0949">S-adenosyl-L-methionine</keyword>
<dbReference type="InterPro" id="IPR007197">
    <property type="entry name" value="rSAM"/>
</dbReference>
<dbReference type="SUPFAM" id="SSF102114">
    <property type="entry name" value="Radical SAM enzymes"/>
    <property type="match status" value="1"/>
</dbReference>
<comment type="caution">
    <text evidence="9">The sequence shown here is derived from an EMBL/GenBank/DDBJ whole genome shotgun (WGS) entry which is preliminary data.</text>
</comment>
<reference evidence="9 10" key="1">
    <citation type="submission" date="2018-07" db="EMBL/GenBank/DDBJ databases">
        <title>Freshwater and sediment microbial communities from various areas in North America, analyzing microbe dynamics in response to fracking.</title>
        <authorList>
            <person name="Lamendella R."/>
        </authorList>
    </citation>
    <scope>NUCLEOTIDE SEQUENCE [LARGE SCALE GENOMIC DNA]</scope>
    <source>
        <strain evidence="9 10">160A</strain>
    </source>
</reference>
<dbReference type="InterPro" id="IPR013704">
    <property type="entry name" value="UPF0313_N"/>
</dbReference>
<dbReference type="GO" id="GO:0005506">
    <property type="term" value="F:iron ion binding"/>
    <property type="evidence" value="ECO:0007669"/>
    <property type="project" value="UniProtKB-UniRule"/>
</dbReference>
<sequence length="634" mass="73020">MQNKFHITNWLPTTAKEVKEHGWDELDVILFSGDAYVDHPSFGAAVIGRVLYDLGLRVAIVPQPNWRDDLRDFKKLGIPRLFFGVTAGNMDSMVNHYTAGKRLRSNDAYTPGGKSGFRPDYATVVYTRILKELFPDVPVIVGGIEASLRRFTHYDYWKNELKPNILSWSGADLLVYGMGEHPLKELVRLLRKGVPVESLNTIPQTAILQDKEAPLPKNKNWEEIELFPHEECLEDQTKFAQNFRHIEEESNRMHPARLHQICGDQRIVVNPALPPLKEKEVDYSFSLPYTRLPHPRYHNKGAIPAFDMIKDSVNLHRGCFGGCSFCTISAHQGKFISSRSEESILREIQQVADSEDFKGSISDLGGPSANMYKMQGKDLSLCEKCKRPSCIFPSVCKNLNTSHQPLTEIYRKADQISGIRKTFIGSGVRYDMLLNENAPEEERKTHQEYLKELLTKHVSGRLKVAPEHTSDKVLKTMRKPSFGLFKRFTHKFQKINEEAGLNQQIIPYFISSHPACEERDMALLAAETKSLNFNLEQVQDFTPTPMTLATVMYYTGLDPYTMKKVYVARDKEEKTGQRQYFFWYKPQMRQQLERKIRNSGWFDVLKVLFPDKQPGNTTTRKQNYSKKKRISRKR</sequence>
<dbReference type="PROSITE" id="PS01278">
    <property type="entry name" value="MTTASE_RADICAL"/>
    <property type="match status" value="1"/>
</dbReference>
<dbReference type="EMBL" id="QPIZ01000003">
    <property type="protein sequence ID" value="RCW38722.1"/>
    <property type="molecule type" value="Genomic_DNA"/>
</dbReference>
<feature type="region of interest" description="Disordered" evidence="7">
    <location>
        <begin position="613"/>
        <end position="634"/>
    </location>
</feature>
<evidence type="ECO:0000313" key="9">
    <source>
        <dbReference type="EMBL" id="RCW38722.1"/>
    </source>
</evidence>
<keyword evidence="5 6" id="KW-0411">Iron-sulfur</keyword>
<evidence type="ECO:0000256" key="6">
    <source>
        <dbReference type="HAMAP-Rule" id="MF_01251"/>
    </source>
</evidence>
<dbReference type="PROSITE" id="PS51918">
    <property type="entry name" value="RADICAL_SAM"/>
    <property type="match status" value="1"/>
</dbReference>
<dbReference type="PANTHER" id="PTHR32331:SF0">
    <property type="entry name" value="UPF0313 PROTEIN YGIQ"/>
    <property type="match status" value="1"/>
</dbReference>
<evidence type="ECO:0000313" key="10">
    <source>
        <dbReference type="Proteomes" id="UP000252733"/>
    </source>
</evidence>
<accession>A0A368VC76</accession>
<keyword evidence="10" id="KW-1185">Reference proteome</keyword>
<gene>
    <name evidence="9" type="ORF">DFO77_103194</name>
</gene>
<feature type="binding site" evidence="6">
    <location>
        <position position="326"/>
    </location>
    <ligand>
        <name>[4Fe-4S] cluster</name>
        <dbReference type="ChEBI" id="CHEBI:49883"/>
        <note>4Fe-4S-S-AdoMet</note>
    </ligand>
</feature>
<dbReference type="SFLD" id="SFLDG01082">
    <property type="entry name" value="B12-binding_domain_containing"/>
    <property type="match status" value="1"/>
</dbReference>
<organism evidence="9 10">
    <name type="scientific">Marinilabilia salmonicolor</name>
    <dbReference type="NCBI Taxonomy" id="989"/>
    <lineage>
        <taxon>Bacteria</taxon>
        <taxon>Pseudomonadati</taxon>
        <taxon>Bacteroidota</taxon>
        <taxon>Bacteroidia</taxon>
        <taxon>Marinilabiliales</taxon>
        <taxon>Marinilabiliaceae</taxon>
        <taxon>Marinilabilia</taxon>
    </lineage>
</organism>
<dbReference type="PANTHER" id="PTHR32331">
    <property type="entry name" value="UPF0313 PROTEIN YGIQ"/>
    <property type="match status" value="1"/>
</dbReference>